<evidence type="ECO:0000313" key="2">
    <source>
        <dbReference type="WBParaSite" id="maker-unitig_44899-snap-gene-0.1-mRNA-1"/>
    </source>
</evidence>
<proteinExistence type="predicted"/>
<sequence>MPSFGGVLISLACIYPRGLRGLPDFLSIFYPKDMHGLLVPLPYCLPASQRAGFLWRQSQVYLPSSTAGLQRFRAPKRSSFFAERSLKLTEPFERTFSVPLPVQVVKNASDYQITLALFPEGLPVTAFHSPDAVHSTITVTAFQEAWGSSSEPLWEPAGIRHQIGLTLDSLALVLTIKLAEFAFRLRSDAFPPELQHLVKLQSQDAYLPIISASRLSFKGRPGPGELHGHSRLLTLRFEPVSIGSFASCRPWNSRVESLKKLSAFATPTSTM</sequence>
<accession>A0A1I8FRZ9</accession>
<keyword evidence="1" id="KW-1185">Reference proteome</keyword>
<protein>
    <submittedName>
        <fullName evidence="2">Mannosidase alpha class 2C member 1</fullName>
    </submittedName>
</protein>
<evidence type="ECO:0000313" key="1">
    <source>
        <dbReference type="Proteomes" id="UP000095280"/>
    </source>
</evidence>
<dbReference type="WBParaSite" id="maker-unitig_44899-snap-gene-0.1-mRNA-1">
    <property type="protein sequence ID" value="maker-unitig_44899-snap-gene-0.1-mRNA-1"/>
    <property type="gene ID" value="maker-unitig_44899-snap-gene-0.1"/>
</dbReference>
<dbReference type="AlphaFoldDB" id="A0A1I8FRZ9"/>
<reference evidence="2" key="1">
    <citation type="submission" date="2016-11" db="UniProtKB">
        <authorList>
            <consortium name="WormBaseParasite"/>
        </authorList>
    </citation>
    <scope>IDENTIFICATION</scope>
</reference>
<dbReference type="Proteomes" id="UP000095280">
    <property type="component" value="Unplaced"/>
</dbReference>
<name>A0A1I8FRZ9_9PLAT</name>
<organism evidence="1 2">
    <name type="scientific">Macrostomum lignano</name>
    <dbReference type="NCBI Taxonomy" id="282301"/>
    <lineage>
        <taxon>Eukaryota</taxon>
        <taxon>Metazoa</taxon>
        <taxon>Spiralia</taxon>
        <taxon>Lophotrochozoa</taxon>
        <taxon>Platyhelminthes</taxon>
        <taxon>Rhabditophora</taxon>
        <taxon>Macrostomorpha</taxon>
        <taxon>Macrostomida</taxon>
        <taxon>Macrostomidae</taxon>
        <taxon>Macrostomum</taxon>
    </lineage>
</organism>